<organism evidence="1 2">
    <name type="scientific">Candidatus Gallionella acididurans</name>
    <dbReference type="NCBI Taxonomy" id="1796491"/>
    <lineage>
        <taxon>Bacteria</taxon>
        <taxon>Pseudomonadati</taxon>
        <taxon>Pseudomonadota</taxon>
        <taxon>Betaproteobacteria</taxon>
        <taxon>Nitrosomonadales</taxon>
        <taxon>Gallionellaceae</taxon>
        <taxon>Gallionella</taxon>
    </lineage>
</organism>
<dbReference type="EMBL" id="LSLI01000078">
    <property type="protein sequence ID" value="KXS31389.1"/>
    <property type="molecule type" value="Genomic_DNA"/>
</dbReference>
<reference evidence="1 2" key="1">
    <citation type="submission" date="2016-02" db="EMBL/GenBank/DDBJ databases">
        <authorList>
            <person name="Wen L."/>
            <person name="He K."/>
            <person name="Yang H."/>
        </authorList>
    </citation>
    <scope>NUCLEOTIDE SEQUENCE [LARGE SCALE GENOMIC DNA]</scope>
    <source>
        <strain evidence="1">ShG14-8</strain>
    </source>
</reference>
<evidence type="ECO:0000313" key="2">
    <source>
        <dbReference type="Proteomes" id="UP000070578"/>
    </source>
</evidence>
<sequence>MRAFRARLLWIIRMNGAMNYSMLNDRIKSRMKIGIPKETKSNENCVAPAWLTLDTEWKHIESGQVILRIAAYSGIL</sequence>
<dbReference type="AlphaFoldDB" id="A0A139BQY8"/>
<gene>
    <name evidence="1" type="ORF">AWT59_2495</name>
</gene>
<protein>
    <submittedName>
        <fullName evidence="1">Uncharacterized protein</fullName>
    </submittedName>
</protein>
<dbReference type="Proteomes" id="UP000070578">
    <property type="component" value="Unassembled WGS sequence"/>
</dbReference>
<comment type="caution">
    <text evidence="1">The sequence shown here is derived from an EMBL/GenBank/DDBJ whole genome shotgun (WGS) entry which is preliminary data.</text>
</comment>
<proteinExistence type="predicted"/>
<name>A0A139BQY8_9PROT</name>
<accession>A0A139BQY8</accession>
<evidence type="ECO:0000313" key="1">
    <source>
        <dbReference type="EMBL" id="KXS31389.1"/>
    </source>
</evidence>
<reference evidence="1 2" key="2">
    <citation type="submission" date="2016-03" db="EMBL/GenBank/DDBJ databases">
        <title>New uncultured bacterium of the family Gallionellaceae from acid mine drainage: description and reconstruction of genome based on metagenomic analysis of microbial community.</title>
        <authorList>
            <person name="Kadnikov V."/>
            <person name="Ivasenko D."/>
            <person name="Beletsky A."/>
            <person name="Mardanov A."/>
            <person name="Danilova E."/>
            <person name="Pimenov N."/>
            <person name="Karnachuk O."/>
            <person name="Ravin N."/>
        </authorList>
    </citation>
    <scope>NUCLEOTIDE SEQUENCE [LARGE SCALE GENOMIC DNA]</scope>
    <source>
        <strain evidence="1">ShG14-8</strain>
    </source>
</reference>